<dbReference type="AlphaFoldDB" id="A0A4Y2UXZ7"/>
<name>A0A4Y2UXZ7_ARAVE</name>
<proteinExistence type="predicted"/>
<dbReference type="Proteomes" id="UP000499080">
    <property type="component" value="Unassembled WGS sequence"/>
</dbReference>
<organism evidence="1 2">
    <name type="scientific">Araneus ventricosus</name>
    <name type="common">Orbweaver spider</name>
    <name type="synonym">Epeira ventricosa</name>
    <dbReference type="NCBI Taxonomy" id="182803"/>
    <lineage>
        <taxon>Eukaryota</taxon>
        <taxon>Metazoa</taxon>
        <taxon>Ecdysozoa</taxon>
        <taxon>Arthropoda</taxon>
        <taxon>Chelicerata</taxon>
        <taxon>Arachnida</taxon>
        <taxon>Araneae</taxon>
        <taxon>Araneomorphae</taxon>
        <taxon>Entelegynae</taxon>
        <taxon>Araneoidea</taxon>
        <taxon>Araneidae</taxon>
        <taxon>Araneus</taxon>
    </lineage>
</organism>
<accession>A0A4Y2UXZ7</accession>
<reference evidence="1 2" key="1">
    <citation type="journal article" date="2019" name="Sci. Rep.">
        <title>Orb-weaving spider Araneus ventricosus genome elucidates the spidroin gene catalogue.</title>
        <authorList>
            <person name="Kono N."/>
            <person name="Nakamura H."/>
            <person name="Ohtoshi R."/>
            <person name="Moran D.A.P."/>
            <person name="Shinohara A."/>
            <person name="Yoshida Y."/>
            <person name="Fujiwara M."/>
            <person name="Mori M."/>
            <person name="Tomita M."/>
            <person name="Arakawa K."/>
        </authorList>
    </citation>
    <scope>NUCLEOTIDE SEQUENCE [LARGE SCALE GENOMIC DNA]</scope>
</reference>
<gene>
    <name evidence="1" type="ORF">AVEN_264021_1</name>
</gene>
<keyword evidence="2" id="KW-1185">Reference proteome</keyword>
<evidence type="ECO:0000313" key="1">
    <source>
        <dbReference type="EMBL" id="GBO16490.1"/>
    </source>
</evidence>
<evidence type="ECO:0000313" key="2">
    <source>
        <dbReference type="Proteomes" id="UP000499080"/>
    </source>
</evidence>
<comment type="caution">
    <text evidence="1">The sequence shown here is derived from an EMBL/GenBank/DDBJ whole genome shotgun (WGS) entry which is preliminary data.</text>
</comment>
<dbReference type="EMBL" id="BGPR01040380">
    <property type="protein sequence ID" value="GBO16490.1"/>
    <property type="molecule type" value="Genomic_DNA"/>
</dbReference>
<protein>
    <submittedName>
        <fullName evidence="1">Uncharacterized protein</fullName>
    </submittedName>
</protein>
<sequence length="122" mass="14325">MEITKSDGLVRGRYLLAVLRSQTLEHFTVYKYWDGGHMLQQFTTSIPTRIGSTWSSRDGVGVKVLKEPFDPGRQDSLGFTRPKNRHRHERCDMKLRHIQGFAEFDRKIQRGDNRHQEDEKLP</sequence>